<reference evidence="4 5" key="1">
    <citation type="submission" date="2023-10" db="EMBL/GenBank/DDBJ databases">
        <title>Development of a sustainable strategy for remediation of hydrocarbon-contaminated territories based on the waste exchange concept.</title>
        <authorList>
            <person name="Krivoruchko A."/>
        </authorList>
    </citation>
    <scope>NUCLEOTIDE SEQUENCE [LARGE SCALE GENOMIC DNA]</scope>
    <source>
        <strain evidence="4 5">IEGM 1322</strain>
    </source>
</reference>
<evidence type="ECO:0000313" key="5">
    <source>
        <dbReference type="Proteomes" id="UP001185899"/>
    </source>
</evidence>
<evidence type="ECO:0000256" key="1">
    <source>
        <dbReference type="ARBA" id="ARBA00022603"/>
    </source>
</evidence>
<organism evidence="4 5">
    <name type="scientific">Rhodococcus cercidiphylli</name>
    <dbReference type="NCBI Taxonomy" id="489916"/>
    <lineage>
        <taxon>Bacteria</taxon>
        <taxon>Bacillati</taxon>
        <taxon>Actinomycetota</taxon>
        <taxon>Actinomycetes</taxon>
        <taxon>Mycobacteriales</taxon>
        <taxon>Nocardiaceae</taxon>
        <taxon>Rhodococcus</taxon>
    </lineage>
</organism>
<keyword evidence="2" id="KW-0808">Transferase</keyword>
<sequence length="232" mass="25340">MIPSPNIWNWPHLYEAENRAQDVDGALFDAIRSVADWTAKTIVDVGCGSGFHLPAFAAEADRVIGVEPHEPLAAAARLRVANLPNVEVKTAQADSLPIDDGTVDVVHARTAYFFGPGCGPGIVDAMRVLGPGGALVVVDLDATASPYGDWMRADLPHYDPATVEAFFEAQGFALTRVDTRWSFPNRRMLRDVLGIEFGPRVAREAVKSVDGVSFDVRYRVHVRYKPTGIELR</sequence>
<dbReference type="Proteomes" id="UP001185899">
    <property type="component" value="Unassembled WGS sequence"/>
</dbReference>
<dbReference type="GO" id="GO:0008168">
    <property type="term" value="F:methyltransferase activity"/>
    <property type="evidence" value="ECO:0007669"/>
    <property type="project" value="UniProtKB-KW"/>
</dbReference>
<keyword evidence="5" id="KW-1185">Reference proteome</keyword>
<dbReference type="InterPro" id="IPR041698">
    <property type="entry name" value="Methyltransf_25"/>
</dbReference>
<dbReference type="PANTHER" id="PTHR44942">
    <property type="entry name" value="METHYLTRANSF_11 DOMAIN-CONTAINING PROTEIN"/>
    <property type="match status" value="1"/>
</dbReference>
<name>A0ABU4ASJ6_9NOCA</name>
<dbReference type="InterPro" id="IPR029063">
    <property type="entry name" value="SAM-dependent_MTases_sf"/>
</dbReference>
<evidence type="ECO:0000259" key="3">
    <source>
        <dbReference type="Pfam" id="PF13649"/>
    </source>
</evidence>
<feature type="domain" description="Methyltransferase" evidence="3">
    <location>
        <begin position="42"/>
        <end position="133"/>
    </location>
</feature>
<dbReference type="GO" id="GO:0032259">
    <property type="term" value="P:methylation"/>
    <property type="evidence" value="ECO:0007669"/>
    <property type="project" value="UniProtKB-KW"/>
</dbReference>
<dbReference type="InterPro" id="IPR051052">
    <property type="entry name" value="Diverse_substrate_MTase"/>
</dbReference>
<dbReference type="RefSeq" id="WP_317547320.1">
    <property type="nucleotide sequence ID" value="NZ_JAWLKE010000001.1"/>
</dbReference>
<proteinExistence type="predicted"/>
<dbReference type="CDD" id="cd02440">
    <property type="entry name" value="AdoMet_MTases"/>
    <property type="match status" value="1"/>
</dbReference>
<dbReference type="Pfam" id="PF13649">
    <property type="entry name" value="Methyltransf_25"/>
    <property type="match status" value="1"/>
</dbReference>
<dbReference type="EMBL" id="JAWLKE010000001">
    <property type="protein sequence ID" value="MDV6229225.1"/>
    <property type="molecule type" value="Genomic_DNA"/>
</dbReference>
<dbReference type="PANTHER" id="PTHR44942:SF4">
    <property type="entry name" value="METHYLTRANSFERASE TYPE 11 DOMAIN-CONTAINING PROTEIN"/>
    <property type="match status" value="1"/>
</dbReference>
<comment type="caution">
    <text evidence="4">The sequence shown here is derived from an EMBL/GenBank/DDBJ whole genome shotgun (WGS) entry which is preliminary data.</text>
</comment>
<gene>
    <name evidence="4" type="ORF">R3P95_01600</name>
</gene>
<protein>
    <submittedName>
        <fullName evidence="4">Methyltransferase domain-containing protein</fullName>
    </submittedName>
</protein>
<keyword evidence="1 4" id="KW-0489">Methyltransferase</keyword>
<dbReference type="Gene3D" id="3.40.50.150">
    <property type="entry name" value="Vaccinia Virus protein VP39"/>
    <property type="match status" value="1"/>
</dbReference>
<evidence type="ECO:0000256" key="2">
    <source>
        <dbReference type="ARBA" id="ARBA00022679"/>
    </source>
</evidence>
<dbReference type="SUPFAM" id="SSF53335">
    <property type="entry name" value="S-adenosyl-L-methionine-dependent methyltransferases"/>
    <property type="match status" value="1"/>
</dbReference>
<evidence type="ECO:0000313" key="4">
    <source>
        <dbReference type="EMBL" id="MDV6229225.1"/>
    </source>
</evidence>
<accession>A0ABU4ASJ6</accession>